<dbReference type="PANTHER" id="PTHR30069">
    <property type="entry name" value="TONB-DEPENDENT OUTER MEMBRANE RECEPTOR"/>
    <property type="match status" value="1"/>
</dbReference>
<dbReference type="AlphaFoldDB" id="E6X8T8"/>
<evidence type="ECO:0000256" key="7">
    <source>
        <dbReference type="ARBA" id="ARBA00023136"/>
    </source>
</evidence>
<dbReference type="GO" id="GO:0015344">
    <property type="term" value="F:siderophore uptake transmembrane transporter activity"/>
    <property type="evidence" value="ECO:0007669"/>
    <property type="project" value="TreeGrafter"/>
</dbReference>
<keyword evidence="8 15" id="KW-0675">Receptor</keyword>
<dbReference type="GO" id="GO:0044718">
    <property type="term" value="P:siderophore transmembrane transport"/>
    <property type="evidence" value="ECO:0007669"/>
    <property type="project" value="TreeGrafter"/>
</dbReference>
<dbReference type="STRING" id="688270.Celal_1369"/>
<accession>E6X8T8</accession>
<dbReference type="Pfam" id="PF00593">
    <property type="entry name" value="TonB_dep_Rec_b-barrel"/>
    <property type="match status" value="1"/>
</dbReference>
<gene>
    <name evidence="15" type="ordered locus">Celal_1369</name>
</gene>
<dbReference type="Gene3D" id="2.40.170.20">
    <property type="entry name" value="TonB-dependent receptor, beta-barrel domain"/>
    <property type="match status" value="1"/>
</dbReference>
<keyword evidence="6 11" id="KW-0798">TonB box</keyword>
<dbReference type="SUPFAM" id="SSF56935">
    <property type="entry name" value="Porins"/>
    <property type="match status" value="1"/>
</dbReference>
<dbReference type="Pfam" id="PF13715">
    <property type="entry name" value="CarbopepD_reg_2"/>
    <property type="match status" value="1"/>
</dbReference>
<keyword evidence="16" id="KW-1185">Reference proteome</keyword>
<sequence length="806" mass="91642">MKTKLLYSVFVILIISNSVTAKEKRNFNHKKSTANQAEKYTVSGYIKEQGSGENLFGVSVYIPELKVGTITNEYGFFSFTVPKGKHSVVFSYIGFTSQVKEIDLNADLEVFVNLIASSEALSEVVVIADQNVKESKVTQMSAVRLNPMDVQDLPALLGEKDVLKTLQLLPGIQGGSEGSSGFHVRGGTPDQNLIILDDAVVYNSNHLFGFFSVFNGDAVKSVEAFKGGFPARYGGRLSSVINIGMKDGNKEKLSGNINIGLVSSSVVLEGPINKGKTSFIMSGRRTYADLIVQPFLDKDENGGYFFTDLNFKIHHIFSSKDKLYWSNYYGKDKFYSRYLDATAKEKTNLAWGNITSTLRWNHQFSNKLFANTSLIFSNYEFKINIDNKDLKIDEYDDNYLFNTSSGIDDYSIKTDFDYYPNNKHSVKFGAIATRHNFTPQRVVIKDPYSGSINKTQELNSFEGAVYLEDDWKVTDKLNFSPGFRASYFNYKAENYLNFEPRIALSYNLRPDLAFKASYSKMNQYIHLLSSSGIGLPTDLWVSSTDNVKPQSSEQYAIGIAKDFQEKEYSFSAEAYYKKLDNVISYKEGASFLALDNLESGKNINWEENITTGQGWAYGTELLFRKQSGPLTGWLGYTLSWSERQFDELNLGKKFFDRYDRRHDISLVGIYKPSEKITLSGTWVLSTGNNYTLPNLQRLNNLGNFPINTNYNYYNGNEEFSSGRNNFRGETTHRLDLGIQFHKKKKNNKVRTWGISLYNAYSRQNPFIYTLDDKYYDYNDKNATLEKELTRTSVLMLIPSINYNLKF</sequence>
<keyword evidence="4 10" id="KW-0812">Transmembrane</keyword>
<evidence type="ECO:0000259" key="13">
    <source>
        <dbReference type="Pfam" id="PF00593"/>
    </source>
</evidence>
<evidence type="ECO:0000256" key="5">
    <source>
        <dbReference type="ARBA" id="ARBA00022729"/>
    </source>
</evidence>
<dbReference type="HOGENOM" id="CLU_016599_0_0_10"/>
<feature type="domain" description="TonB-dependent receptor-like beta-barrel" evidence="13">
    <location>
        <begin position="316"/>
        <end position="643"/>
    </location>
</feature>
<dbReference type="InterPro" id="IPR039426">
    <property type="entry name" value="TonB-dep_rcpt-like"/>
</dbReference>
<evidence type="ECO:0000256" key="11">
    <source>
        <dbReference type="RuleBase" id="RU003357"/>
    </source>
</evidence>
<dbReference type="Pfam" id="PF07715">
    <property type="entry name" value="Plug"/>
    <property type="match status" value="1"/>
</dbReference>
<dbReference type="eggNOG" id="COG4771">
    <property type="taxonomic scope" value="Bacteria"/>
</dbReference>
<keyword evidence="7 10" id="KW-0472">Membrane</keyword>
<evidence type="ECO:0000313" key="16">
    <source>
        <dbReference type="Proteomes" id="UP000008634"/>
    </source>
</evidence>
<dbReference type="InterPro" id="IPR000531">
    <property type="entry name" value="Beta-barrel_TonB"/>
</dbReference>
<dbReference type="Gene3D" id="2.170.130.10">
    <property type="entry name" value="TonB-dependent receptor, plug domain"/>
    <property type="match status" value="1"/>
</dbReference>
<evidence type="ECO:0000256" key="12">
    <source>
        <dbReference type="SAM" id="SignalP"/>
    </source>
</evidence>
<evidence type="ECO:0000256" key="3">
    <source>
        <dbReference type="ARBA" id="ARBA00022452"/>
    </source>
</evidence>
<evidence type="ECO:0000256" key="8">
    <source>
        <dbReference type="ARBA" id="ARBA00023170"/>
    </source>
</evidence>
<comment type="similarity">
    <text evidence="10 11">Belongs to the TonB-dependent receptor family.</text>
</comment>
<name>E6X8T8_CELAD</name>
<dbReference type="InterPro" id="IPR008969">
    <property type="entry name" value="CarboxyPept-like_regulatory"/>
</dbReference>
<dbReference type="InterPro" id="IPR037066">
    <property type="entry name" value="Plug_dom_sf"/>
</dbReference>
<protein>
    <submittedName>
        <fullName evidence="15">TonB-dependent receptor plug</fullName>
    </submittedName>
</protein>
<comment type="subcellular location">
    <subcellularLocation>
        <location evidence="1 10">Cell outer membrane</location>
        <topology evidence="1 10">Multi-pass membrane protein</topology>
    </subcellularLocation>
</comment>
<dbReference type="InterPro" id="IPR012910">
    <property type="entry name" value="Plug_dom"/>
</dbReference>
<keyword evidence="2 10" id="KW-0813">Transport</keyword>
<evidence type="ECO:0000256" key="2">
    <source>
        <dbReference type="ARBA" id="ARBA00022448"/>
    </source>
</evidence>
<evidence type="ECO:0000259" key="14">
    <source>
        <dbReference type="Pfam" id="PF07715"/>
    </source>
</evidence>
<dbReference type="SUPFAM" id="SSF49464">
    <property type="entry name" value="Carboxypeptidase regulatory domain-like"/>
    <property type="match status" value="1"/>
</dbReference>
<evidence type="ECO:0000256" key="1">
    <source>
        <dbReference type="ARBA" id="ARBA00004571"/>
    </source>
</evidence>
<proteinExistence type="inferred from homology"/>
<dbReference type="PROSITE" id="PS52016">
    <property type="entry name" value="TONB_DEPENDENT_REC_3"/>
    <property type="match status" value="1"/>
</dbReference>
<dbReference type="RefSeq" id="WP_013550166.1">
    <property type="nucleotide sequence ID" value="NC_014934.1"/>
</dbReference>
<dbReference type="KEGG" id="cao:Celal_1369"/>
<reference evidence="15 16" key="1">
    <citation type="journal article" date="2010" name="Stand. Genomic Sci.">
        <title>Complete genome sequence of Cellulophaga algicola type strain (IC166).</title>
        <authorList>
            <person name="Abt B."/>
            <person name="Lu M."/>
            <person name="Misra M."/>
            <person name="Han C."/>
            <person name="Nolan M."/>
            <person name="Lucas S."/>
            <person name="Hammon N."/>
            <person name="Deshpande S."/>
            <person name="Cheng J.F."/>
            <person name="Tapia R."/>
            <person name="Goodwin L."/>
            <person name="Pitluck S."/>
            <person name="Liolios K."/>
            <person name="Pagani I."/>
            <person name="Ivanova N."/>
            <person name="Mavromatis K."/>
            <person name="Ovchinikova G."/>
            <person name="Pati A."/>
            <person name="Chen A."/>
            <person name="Palaniappan K."/>
            <person name="Land M."/>
            <person name="Hauser L."/>
            <person name="Chang Y.J."/>
            <person name="Jeffries C.D."/>
            <person name="Detter J.C."/>
            <person name="Brambilla E."/>
            <person name="Rohde M."/>
            <person name="Tindall B.J."/>
            <person name="Goker M."/>
            <person name="Woyke T."/>
            <person name="Bristow J."/>
            <person name="Eisen J.A."/>
            <person name="Markowitz V."/>
            <person name="Hugenholtz P."/>
            <person name="Kyrpides N.C."/>
            <person name="Klenk H.P."/>
            <person name="Lapidus A."/>
        </authorList>
    </citation>
    <scope>NUCLEOTIDE SEQUENCE [LARGE SCALE GENOMIC DNA]</scope>
    <source>
        <strain evidence="16">DSM 14237 / IC166 / ACAM 630</strain>
    </source>
</reference>
<dbReference type="InterPro" id="IPR036942">
    <property type="entry name" value="Beta-barrel_TonB_sf"/>
</dbReference>
<dbReference type="EMBL" id="CP002453">
    <property type="protein sequence ID" value="ADV48683.1"/>
    <property type="molecule type" value="Genomic_DNA"/>
</dbReference>
<evidence type="ECO:0000256" key="6">
    <source>
        <dbReference type="ARBA" id="ARBA00023077"/>
    </source>
</evidence>
<keyword evidence="5 12" id="KW-0732">Signal</keyword>
<dbReference type="PANTHER" id="PTHR30069:SF29">
    <property type="entry name" value="HEMOGLOBIN AND HEMOGLOBIN-HAPTOGLOBIN-BINDING PROTEIN 1-RELATED"/>
    <property type="match status" value="1"/>
</dbReference>
<dbReference type="Proteomes" id="UP000008634">
    <property type="component" value="Chromosome"/>
</dbReference>
<evidence type="ECO:0000256" key="10">
    <source>
        <dbReference type="PROSITE-ProRule" id="PRU01360"/>
    </source>
</evidence>
<dbReference type="GO" id="GO:0009279">
    <property type="term" value="C:cell outer membrane"/>
    <property type="evidence" value="ECO:0007669"/>
    <property type="project" value="UniProtKB-SubCell"/>
</dbReference>
<feature type="chain" id="PRO_5003212871" evidence="12">
    <location>
        <begin position="22"/>
        <end position="806"/>
    </location>
</feature>
<feature type="signal peptide" evidence="12">
    <location>
        <begin position="1"/>
        <end position="21"/>
    </location>
</feature>
<evidence type="ECO:0000256" key="9">
    <source>
        <dbReference type="ARBA" id="ARBA00023237"/>
    </source>
</evidence>
<evidence type="ECO:0000256" key="4">
    <source>
        <dbReference type="ARBA" id="ARBA00022692"/>
    </source>
</evidence>
<organism evidence="15 16">
    <name type="scientific">Cellulophaga algicola (strain DSM 14237 / IC166 / ACAM 630)</name>
    <dbReference type="NCBI Taxonomy" id="688270"/>
    <lineage>
        <taxon>Bacteria</taxon>
        <taxon>Pseudomonadati</taxon>
        <taxon>Bacteroidota</taxon>
        <taxon>Flavobacteriia</taxon>
        <taxon>Flavobacteriales</taxon>
        <taxon>Flavobacteriaceae</taxon>
        <taxon>Cellulophaga</taxon>
    </lineage>
</organism>
<dbReference type="Gene3D" id="2.60.40.1120">
    <property type="entry name" value="Carboxypeptidase-like, regulatory domain"/>
    <property type="match status" value="1"/>
</dbReference>
<keyword evidence="9 10" id="KW-0998">Cell outer membrane</keyword>
<feature type="domain" description="TonB-dependent receptor plug" evidence="14">
    <location>
        <begin position="151"/>
        <end position="236"/>
    </location>
</feature>
<evidence type="ECO:0000313" key="15">
    <source>
        <dbReference type="EMBL" id="ADV48683.1"/>
    </source>
</evidence>
<keyword evidence="3 10" id="KW-1134">Transmembrane beta strand</keyword>